<evidence type="ECO:0000313" key="2">
    <source>
        <dbReference type="Proteomes" id="UP000242662"/>
    </source>
</evidence>
<dbReference type="Gene3D" id="1.10.1220.10">
    <property type="entry name" value="Met repressor-like"/>
    <property type="match status" value="1"/>
</dbReference>
<keyword evidence="2" id="KW-1185">Reference proteome</keyword>
<dbReference type="GO" id="GO:0006355">
    <property type="term" value="P:regulation of DNA-templated transcription"/>
    <property type="evidence" value="ECO:0007669"/>
    <property type="project" value="InterPro"/>
</dbReference>
<organism evidence="1 2">
    <name type="scientific">Shouchella lonarensis</name>
    <dbReference type="NCBI Taxonomy" id="1464122"/>
    <lineage>
        <taxon>Bacteria</taxon>
        <taxon>Bacillati</taxon>
        <taxon>Bacillota</taxon>
        <taxon>Bacilli</taxon>
        <taxon>Bacillales</taxon>
        <taxon>Bacillaceae</taxon>
        <taxon>Shouchella</taxon>
    </lineage>
</organism>
<accession>A0A1G6MXL4</accession>
<dbReference type="Proteomes" id="UP000242662">
    <property type="component" value="Unassembled WGS sequence"/>
</dbReference>
<name>A0A1G6MXL4_9BACI</name>
<dbReference type="STRING" id="1464122.SAMN05421737_11134"/>
<dbReference type="EMBL" id="FMYM01000011">
    <property type="protein sequence ID" value="SDC60289.1"/>
    <property type="molecule type" value="Genomic_DNA"/>
</dbReference>
<dbReference type="AlphaFoldDB" id="A0A1G6MXL4"/>
<dbReference type="InterPro" id="IPR013321">
    <property type="entry name" value="Arc_rbn_hlx_hlx"/>
</dbReference>
<sequence>MLEQQNWDDAKKLAAHARRQARLEAKYDIRESMQQGYMEMAKINLNIASEAFLAEEEADHTLTRLVSGV</sequence>
<reference evidence="2" key="1">
    <citation type="submission" date="2016-09" db="EMBL/GenBank/DDBJ databases">
        <authorList>
            <person name="Varghese N."/>
            <person name="Submissions S."/>
        </authorList>
    </citation>
    <scope>NUCLEOTIDE SEQUENCE [LARGE SCALE GENOMIC DNA]</scope>
    <source>
        <strain evidence="2">25nlg</strain>
    </source>
</reference>
<evidence type="ECO:0000313" key="1">
    <source>
        <dbReference type="EMBL" id="SDC60289.1"/>
    </source>
</evidence>
<protein>
    <submittedName>
        <fullName evidence="1">CopG family transcriptional regulator / antitoxin EndoAI</fullName>
    </submittedName>
</protein>
<proteinExistence type="predicted"/>
<gene>
    <name evidence="1" type="ORF">SAMN05421737_11134</name>
</gene>